<keyword evidence="3" id="KW-1185">Reference proteome</keyword>
<comment type="caution">
    <text evidence="2">The sequence shown here is derived from an EMBL/GenBank/DDBJ whole genome shotgun (WGS) entry which is preliminary data.</text>
</comment>
<evidence type="ECO:0000313" key="3">
    <source>
        <dbReference type="Proteomes" id="UP000321424"/>
    </source>
</evidence>
<feature type="region of interest" description="Disordered" evidence="1">
    <location>
        <begin position="1"/>
        <end position="36"/>
    </location>
</feature>
<dbReference type="Proteomes" id="UP000321424">
    <property type="component" value="Unassembled WGS sequence"/>
</dbReference>
<organism evidence="2 3">
    <name type="scientific">Nocardia ninae NBRC 108245</name>
    <dbReference type="NCBI Taxonomy" id="1210091"/>
    <lineage>
        <taxon>Bacteria</taxon>
        <taxon>Bacillati</taxon>
        <taxon>Actinomycetota</taxon>
        <taxon>Actinomycetes</taxon>
        <taxon>Mycobacteriales</taxon>
        <taxon>Nocardiaceae</taxon>
        <taxon>Nocardia</taxon>
    </lineage>
</organism>
<name>A0A511MKA4_9NOCA</name>
<proteinExistence type="predicted"/>
<gene>
    <name evidence="2" type="ORF">NN4_48750</name>
</gene>
<evidence type="ECO:0000313" key="2">
    <source>
        <dbReference type="EMBL" id="GEM40356.1"/>
    </source>
</evidence>
<accession>A0A511MKA4</accession>
<dbReference type="AlphaFoldDB" id="A0A511MKA4"/>
<reference evidence="2 3" key="1">
    <citation type="submission" date="2019-07" db="EMBL/GenBank/DDBJ databases">
        <title>Whole genome shotgun sequence of Nocardia ninae NBRC 108245.</title>
        <authorList>
            <person name="Hosoyama A."/>
            <person name="Uohara A."/>
            <person name="Ohji S."/>
            <person name="Ichikawa N."/>
        </authorList>
    </citation>
    <scope>NUCLEOTIDE SEQUENCE [LARGE SCALE GENOMIC DNA]</scope>
    <source>
        <strain evidence="2 3">NBRC 108245</strain>
    </source>
</reference>
<dbReference type="EMBL" id="BJXA01000035">
    <property type="protein sequence ID" value="GEM40356.1"/>
    <property type="molecule type" value="Genomic_DNA"/>
</dbReference>
<evidence type="ECO:0000256" key="1">
    <source>
        <dbReference type="SAM" id="MobiDB-lite"/>
    </source>
</evidence>
<protein>
    <submittedName>
        <fullName evidence="2">Uncharacterized protein</fullName>
    </submittedName>
</protein>
<sequence>MVGSAGAGPSEEPVLGLGASEGAADNWGAPNTTAPETSAALTKTLETQRRILRRDSMRPILPEMCGSIGRP</sequence>